<organism evidence="1 2">
    <name type="scientific">Dietzia psychralcaliphila</name>
    <dbReference type="NCBI Taxonomy" id="139021"/>
    <lineage>
        <taxon>Bacteria</taxon>
        <taxon>Bacillati</taxon>
        <taxon>Actinomycetota</taxon>
        <taxon>Actinomycetes</taxon>
        <taxon>Mycobacteriales</taxon>
        <taxon>Dietziaceae</taxon>
        <taxon>Dietzia</taxon>
    </lineage>
</organism>
<dbReference type="PANTHER" id="PTHR39757">
    <property type="match status" value="1"/>
</dbReference>
<name>A0AAD0NQ29_9ACTN</name>
<dbReference type="EMBL" id="CP015453">
    <property type="protein sequence ID" value="AWH95519.1"/>
    <property type="molecule type" value="Genomic_DNA"/>
</dbReference>
<dbReference type="AlphaFoldDB" id="A0AAD0NQ29"/>
<keyword evidence="2" id="KW-1185">Reference proteome</keyword>
<dbReference type="RefSeq" id="WP_107747587.1">
    <property type="nucleotide sequence ID" value="NZ_CP015453.1"/>
</dbReference>
<reference evidence="1 2" key="1">
    <citation type="submission" date="2016-04" db="EMBL/GenBank/DDBJ databases">
        <title>Complete genome sequence of the haloalkaliphilic hydrocarbon-degrading bacterium Dietzia psychralcaliphila ILA-1T, isolated from a drain of a fish product-processing plant.</title>
        <authorList>
            <person name="Zhao J."/>
            <person name="Hu B."/>
            <person name="Geng S."/>
            <person name="Nie Y."/>
            <person name="Tang Y."/>
        </authorList>
    </citation>
    <scope>NUCLEOTIDE SEQUENCE [LARGE SCALE GENOMIC DNA]</scope>
    <source>
        <strain evidence="1 2">ILA-1</strain>
    </source>
</reference>
<dbReference type="KEGG" id="dpc:A6048_08425"/>
<dbReference type="Pfam" id="PF05834">
    <property type="entry name" value="Lycopene_cycl"/>
    <property type="match status" value="1"/>
</dbReference>
<accession>A0AAD0NQ29</accession>
<protein>
    <submittedName>
        <fullName evidence="1">Lycopene cyclase</fullName>
    </submittedName>
</protein>
<dbReference type="InterPro" id="IPR036188">
    <property type="entry name" value="FAD/NAD-bd_sf"/>
</dbReference>
<proteinExistence type="predicted"/>
<dbReference type="PANTHER" id="PTHR39757:SF5">
    <property type="entry name" value="OS02G0190600 PROTEIN"/>
    <property type="match status" value="1"/>
</dbReference>
<evidence type="ECO:0000313" key="2">
    <source>
        <dbReference type="Proteomes" id="UP000244903"/>
    </source>
</evidence>
<dbReference type="Gene3D" id="3.50.50.60">
    <property type="entry name" value="FAD/NAD(P)-binding domain"/>
    <property type="match status" value="1"/>
</dbReference>
<dbReference type="SUPFAM" id="SSF51905">
    <property type="entry name" value="FAD/NAD(P)-binding domain"/>
    <property type="match status" value="1"/>
</dbReference>
<dbReference type="Proteomes" id="UP000244903">
    <property type="component" value="Chromosome"/>
</dbReference>
<sequence length="394" mass="41422">MDATGDDLYDVAVVGLGPAGRALASRCADSGLSVLAIDPKPDAPWRQTLSLWADQLPPWLAADACGVDVLAHSVHAPAHYSPDRAVLDRVYCVFDNEALRDALPLGAGVTVETTTIDDAALVALTARAHRVVDCRGAGGPDNPGPLQTAYGVVLNAVDAAPALGGDPALFMDWRTDHDDDEVGPSFLYAIPLGADRVLLEETCLAGLPAPDPAVLATRLRSRLLGRGVTPSAVDAPLAVERVRIPLLPRSSRVGHPRIEAFGTAGGHGHAATGYSVASMLAAVPGVVYAIGSGYPIPAPRSPASTALHGIGLRVLLRADGLTLRQLFNAFGRIDSRRQQWFLDGASPSYQLALAMWDMWLTMPVRGKAGMVAAVLRRNPRRPGWPRVVSPPTAG</sequence>
<gene>
    <name evidence="1" type="ORF">A6048_08425</name>
</gene>
<evidence type="ECO:0000313" key="1">
    <source>
        <dbReference type="EMBL" id="AWH95519.1"/>
    </source>
</evidence>